<organism evidence="7 8">
    <name type="scientific">Akkermansia glycaniphila</name>
    <dbReference type="NCBI Taxonomy" id="1679444"/>
    <lineage>
        <taxon>Bacteria</taxon>
        <taxon>Pseudomonadati</taxon>
        <taxon>Verrucomicrobiota</taxon>
        <taxon>Verrucomicrobiia</taxon>
        <taxon>Verrucomicrobiales</taxon>
        <taxon>Akkermansiaceae</taxon>
        <taxon>Akkermansia</taxon>
    </lineage>
</organism>
<keyword evidence="8" id="KW-1185">Reference proteome</keyword>
<reference evidence="8" key="1">
    <citation type="submission" date="2016-09" db="EMBL/GenBank/DDBJ databases">
        <authorList>
            <person name="Koehorst J."/>
        </authorList>
    </citation>
    <scope>NUCLEOTIDE SEQUENCE [LARGE SCALE GENOMIC DNA]</scope>
</reference>
<keyword evidence="5 6" id="KW-0472">Membrane</keyword>
<dbReference type="PROSITE" id="PS50283">
    <property type="entry name" value="NA_SOLUT_SYMP_3"/>
    <property type="match status" value="1"/>
</dbReference>
<dbReference type="EMBL" id="LT629973">
    <property type="protein sequence ID" value="SEH97652.1"/>
    <property type="molecule type" value="Genomic_DNA"/>
</dbReference>
<protein>
    <recommendedName>
        <fullName evidence="9">Sodium:solute symporter family</fullName>
    </recommendedName>
</protein>
<feature type="transmembrane region" description="Helical" evidence="6">
    <location>
        <begin position="142"/>
        <end position="161"/>
    </location>
</feature>
<proteinExistence type="inferred from homology"/>
<gene>
    <name evidence="7" type="ORF">PYTT_2232</name>
</gene>
<feature type="transmembrane region" description="Helical" evidence="6">
    <location>
        <begin position="382"/>
        <end position="403"/>
    </location>
</feature>
<dbReference type="AlphaFoldDB" id="A0A1H6M8C6"/>
<feature type="transmembrane region" description="Helical" evidence="6">
    <location>
        <begin position="103"/>
        <end position="122"/>
    </location>
</feature>
<evidence type="ECO:0000256" key="4">
    <source>
        <dbReference type="ARBA" id="ARBA00022989"/>
    </source>
</evidence>
<evidence type="ECO:0000256" key="1">
    <source>
        <dbReference type="ARBA" id="ARBA00004141"/>
    </source>
</evidence>
<feature type="transmembrane region" description="Helical" evidence="6">
    <location>
        <begin position="173"/>
        <end position="192"/>
    </location>
</feature>
<evidence type="ECO:0008006" key="9">
    <source>
        <dbReference type="Google" id="ProtNLM"/>
    </source>
</evidence>
<name>A0A1H6M8C6_9BACT</name>
<comment type="subcellular location">
    <subcellularLocation>
        <location evidence="1">Membrane</location>
        <topology evidence="1">Multi-pass membrane protein</topology>
    </subcellularLocation>
</comment>
<dbReference type="Gene3D" id="1.20.1730.10">
    <property type="entry name" value="Sodium/glucose cotransporter"/>
    <property type="match status" value="1"/>
</dbReference>
<feature type="transmembrane region" description="Helical" evidence="6">
    <location>
        <begin position="440"/>
        <end position="460"/>
    </location>
</feature>
<feature type="transmembrane region" description="Helical" evidence="6">
    <location>
        <begin position="212"/>
        <end position="233"/>
    </location>
</feature>
<evidence type="ECO:0000313" key="7">
    <source>
        <dbReference type="EMBL" id="SEH97652.1"/>
    </source>
</evidence>
<evidence type="ECO:0000256" key="5">
    <source>
        <dbReference type="ARBA" id="ARBA00023136"/>
    </source>
</evidence>
<comment type="similarity">
    <text evidence="2">Belongs to the sodium:solute symporter (SSF) (TC 2.A.21) family.</text>
</comment>
<sequence length="479" mass="53087">MGIVQPRKLDDALGDSGYRLDKYFLGDRSIIFNRISELLISASFGANAILYSVWLGYIMGVWAIFIHLAWCVSFILLGKFVFNIYHYTSLHDFLGSKFGRTTRIISALCSIIGIVYFTGWEIAITLNGVESLASFSDLGNSVNWPIITTLIVMTALFYTVLGGVKANSIINPILNAVKLFLLCGVVCTMLWIVYDKEQLSVGLFVPDFDLSILKLGVIAFITNIIFNLSWQFVDNSSWQTISSSNNDIAGLKKLLPRTSIGVLFAYILGTILGVTLRVIPDLNSDNILGNLALMCSSRYSFLLPLSMIVLLLFSMMSLVDGLGLSVSQTIMVDLRITNKCKKVITSISPMQLARFFTILSGIFAAWGVSFILNILGINIFDFVYIFIVIQLSLLGPVLVGLLFKFRNIQFIWVSIVISCVVGISANVFGGLWKISWLLDAAGTITTLTSILVAFSMYWVAKSRRRRVREIIEGSSTSKT</sequence>
<feature type="transmembrane region" description="Helical" evidence="6">
    <location>
        <begin position="38"/>
        <end position="58"/>
    </location>
</feature>
<evidence type="ECO:0000256" key="3">
    <source>
        <dbReference type="ARBA" id="ARBA00022692"/>
    </source>
</evidence>
<dbReference type="InterPro" id="IPR001734">
    <property type="entry name" value="Na/solute_symporter"/>
</dbReference>
<dbReference type="RefSeq" id="WP_141675848.1">
    <property type="nucleotide sequence ID" value="NZ_LIGX01000031.1"/>
</dbReference>
<evidence type="ECO:0000256" key="6">
    <source>
        <dbReference type="SAM" id="Phobius"/>
    </source>
</evidence>
<feature type="transmembrane region" description="Helical" evidence="6">
    <location>
        <begin position="352"/>
        <end position="376"/>
    </location>
</feature>
<dbReference type="GO" id="GO:0016020">
    <property type="term" value="C:membrane"/>
    <property type="evidence" value="ECO:0007669"/>
    <property type="project" value="UniProtKB-SubCell"/>
</dbReference>
<accession>A0A1H6M8C6</accession>
<keyword evidence="4 6" id="KW-1133">Transmembrane helix</keyword>
<dbReference type="KEGG" id="agl:PYTT_2232"/>
<dbReference type="STRING" id="1679444.PYTT_2232"/>
<dbReference type="GO" id="GO:0022857">
    <property type="term" value="F:transmembrane transporter activity"/>
    <property type="evidence" value="ECO:0007669"/>
    <property type="project" value="InterPro"/>
</dbReference>
<keyword evidence="3 6" id="KW-0812">Transmembrane</keyword>
<feature type="transmembrane region" description="Helical" evidence="6">
    <location>
        <begin position="64"/>
        <end position="82"/>
    </location>
</feature>
<dbReference type="InterPro" id="IPR038377">
    <property type="entry name" value="Na/Glc_symporter_sf"/>
</dbReference>
<dbReference type="Proteomes" id="UP000176204">
    <property type="component" value="Chromosome I"/>
</dbReference>
<feature type="transmembrane region" description="Helical" evidence="6">
    <location>
        <begin position="299"/>
        <end position="332"/>
    </location>
</feature>
<feature type="transmembrane region" description="Helical" evidence="6">
    <location>
        <begin position="254"/>
        <end position="279"/>
    </location>
</feature>
<feature type="transmembrane region" description="Helical" evidence="6">
    <location>
        <begin position="410"/>
        <end position="434"/>
    </location>
</feature>
<evidence type="ECO:0000313" key="8">
    <source>
        <dbReference type="Proteomes" id="UP000176204"/>
    </source>
</evidence>
<evidence type="ECO:0000256" key="2">
    <source>
        <dbReference type="ARBA" id="ARBA00006434"/>
    </source>
</evidence>